<keyword evidence="2" id="KW-1185">Reference proteome</keyword>
<protein>
    <submittedName>
        <fullName evidence="1">CRISPR-associated protein, Cse2 family</fullName>
    </submittedName>
</protein>
<evidence type="ECO:0000313" key="2">
    <source>
        <dbReference type="Proteomes" id="UP000029015"/>
    </source>
</evidence>
<organism evidence="1 2">
    <name type="scientific">Bifidobacterium actinocoloniiforme DSM 22766</name>
    <dbReference type="NCBI Taxonomy" id="1437605"/>
    <lineage>
        <taxon>Bacteria</taxon>
        <taxon>Bacillati</taxon>
        <taxon>Actinomycetota</taxon>
        <taxon>Actinomycetes</taxon>
        <taxon>Bifidobacteriales</taxon>
        <taxon>Bifidobacteriaceae</taxon>
        <taxon>Bifidobacterium</taxon>
    </lineage>
</organism>
<dbReference type="EMBL" id="JGYK01000002">
    <property type="protein sequence ID" value="KFI39339.1"/>
    <property type="molecule type" value="Genomic_DNA"/>
</dbReference>
<dbReference type="RefSeq" id="WP_051905477.1">
    <property type="nucleotide sequence ID" value="NZ_CP011786.1"/>
</dbReference>
<proteinExistence type="predicted"/>
<dbReference type="AlphaFoldDB" id="A0A086YYI9"/>
<comment type="caution">
    <text evidence="1">The sequence shown here is derived from an EMBL/GenBank/DDBJ whole genome shotgun (WGS) entry which is preliminary data.</text>
</comment>
<sequence>MGESSTGGKAWQVGLYANTIIQKLQGELTGKNPRAKANARASLARLRKLGTSAYSPWMVIGDQVLSDWPEDKLGVPSEGSYAVRAVTATLRLYALHQQSQSSRMAAQITADDNEERQQQRRSTAFGAVCRKINLDLDSSQGVRKRLDNVYAASDFDGIVKNLCPLIALIRASKQSDSAKQIDYCQLAQDLYLVQFDDARQSVFFRWGRDYFCFPPSDKNSSPRSSKNQTAE</sequence>
<dbReference type="Proteomes" id="UP000029015">
    <property type="component" value="Unassembled WGS sequence"/>
</dbReference>
<name>A0A086YYI9_9BIFI</name>
<dbReference type="eggNOG" id="ENOG5033037">
    <property type="taxonomic scope" value="Bacteria"/>
</dbReference>
<dbReference type="OrthoDB" id="4808431at2"/>
<gene>
    <name evidence="1" type="ORF">BACT_0169</name>
</gene>
<dbReference type="InterPro" id="IPR013382">
    <property type="entry name" value="CRISPR-assoc_prot_Cse2"/>
</dbReference>
<reference evidence="1 2" key="1">
    <citation type="submission" date="2014-03" db="EMBL/GenBank/DDBJ databases">
        <title>Genomics of Bifidobacteria.</title>
        <authorList>
            <person name="Ventura M."/>
            <person name="Milani C."/>
            <person name="Lugli G.A."/>
        </authorList>
    </citation>
    <scope>NUCLEOTIDE SEQUENCE [LARGE SCALE GENOMIC DNA]</scope>
    <source>
        <strain evidence="1 2">DSM 22766</strain>
    </source>
</reference>
<dbReference type="Pfam" id="PF09485">
    <property type="entry name" value="CRISPR_Cse2"/>
    <property type="match status" value="1"/>
</dbReference>
<dbReference type="Gene3D" id="1.10.520.40">
    <property type="entry name" value="CRISPR-associated protein Cse2"/>
    <property type="match status" value="1"/>
</dbReference>
<dbReference type="InterPro" id="IPR038287">
    <property type="entry name" value="Cse2_sf"/>
</dbReference>
<accession>A0A086YYI9</accession>
<evidence type="ECO:0000313" key="1">
    <source>
        <dbReference type="EMBL" id="KFI39339.1"/>
    </source>
</evidence>
<dbReference type="NCBIfam" id="TIGR02548">
    <property type="entry name" value="casB_cse2"/>
    <property type="match status" value="1"/>
</dbReference>